<dbReference type="InterPro" id="IPR018393">
    <property type="entry name" value="NADHpl_OxRdtase_5_subgr"/>
</dbReference>
<reference evidence="11 12" key="1">
    <citation type="submission" date="2016-02" db="EMBL/GenBank/DDBJ databases">
        <title>Complete genome sequence and transcriptome regulation of the pentose utilising yeast Sugiyamaella lignohabitans.</title>
        <authorList>
            <person name="Bellasio M."/>
            <person name="Peymann A."/>
            <person name="Valli M."/>
            <person name="Sipitzky M."/>
            <person name="Graf A."/>
            <person name="Sauer M."/>
            <person name="Marx H."/>
            <person name="Mattanovich D."/>
        </authorList>
    </citation>
    <scope>NUCLEOTIDE SEQUENCE [LARGE SCALE GENOMIC DNA]</scope>
    <source>
        <strain evidence="11 12">CBS 10342</strain>
    </source>
</reference>
<feature type="transmembrane region" description="Helical" evidence="8">
    <location>
        <begin position="82"/>
        <end position="101"/>
    </location>
</feature>
<evidence type="ECO:0000256" key="6">
    <source>
        <dbReference type="ARBA" id="ARBA00023075"/>
    </source>
</evidence>
<keyword evidence="3" id="KW-0679">Respiratory chain</keyword>
<evidence type="ECO:0000256" key="7">
    <source>
        <dbReference type="ARBA" id="ARBA00023136"/>
    </source>
</evidence>
<dbReference type="GeneID" id="28928599"/>
<feature type="domain" description="NADH-Ubiquinone oxidoreductase (complex I) chain 5 N-terminal" evidence="10">
    <location>
        <begin position="64"/>
        <end position="114"/>
    </location>
</feature>
<feature type="transmembrane region" description="Helical" evidence="8">
    <location>
        <begin position="455"/>
        <end position="473"/>
    </location>
</feature>
<dbReference type="GO" id="GO:0008137">
    <property type="term" value="F:NADH dehydrogenase (ubiquinone) activity"/>
    <property type="evidence" value="ECO:0007669"/>
    <property type="project" value="UniProtKB-EC"/>
</dbReference>
<keyword evidence="3" id="KW-0249">Electron transport</keyword>
<dbReference type="Pfam" id="PF00662">
    <property type="entry name" value="Proton_antipo_N"/>
    <property type="match status" value="1"/>
</dbReference>
<gene>
    <name evidence="11" type="ORF">AWJ20_5368</name>
</gene>
<comment type="catalytic activity">
    <reaction evidence="8">
        <text>a ubiquinone + NADH + 5 H(+)(in) = a ubiquinol + NAD(+) + 4 H(+)(out)</text>
        <dbReference type="Rhea" id="RHEA:29091"/>
        <dbReference type="Rhea" id="RHEA-COMP:9565"/>
        <dbReference type="Rhea" id="RHEA-COMP:9566"/>
        <dbReference type="ChEBI" id="CHEBI:15378"/>
        <dbReference type="ChEBI" id="CHEBI:16389"/>
        <dbReference type="ChEBI" id="CHEBI:17976"/>
        <dbReference type="ChEBI" id="CHEBI:57540"/>
        <dbReference type="ChEBI" id="CHEBI:57945"/>
        <dbReference type="EC" id="7.1.1.2"/>
    </reaction>
</comment>
<keyword evidence="6 8" id="KW-0830">Ubiquinone</keyword>
<comment type="similarity">
    <text evidence="8">Belongs to the complex I subunit 5 family.</text>
</comment>
<feature type="transmembrane region" description="Helical" evidence="8">
    <location>
        <begin position="273"/>
        <end position="294"/>
    </location>
</feature>
<feature type="transmembrane region" description="Helical" evidence="8">
    <location>
        <begin position="6"/>
        <end position="24"/>
    </location>
</feature>
<dbReference type="AlphaFoldDB" id="A0A161HIF4"/>
<comment type="subcellular location">
    <subcellularLocation>
        <location evidence="2">Membrane</location>
        <topology evidence="2">Multi-pass membrane protein</topology>
    </subcellularLocation>
</comment>
<evidence type="ECO:0000256" key="1">
    <source>
        <dbReference type="ARBA" id="ARBA00003257"/>
    </source>
</evidence>
<evidence type="ECO:0000256" key="5">
    <source>
        <dbReference type="ARBA" id="ARBA00022989"/>
    </source>
</evidence>
<proteinExistence type="inferred from homology"/>
<feature type="transmembrane region" description="Helical" evidence="8">
    <location>
        <begin position="631"/>
        <end position="654"/>
    </location>
</feature>
<evidence type="ECO:0000313" key="11">
    <source>
        <dbReference type="EMBL" id="ANB10908.1"/>
    </source>
</evidence>
<protein>
    <recommendedName>
        <fullName evidence="8">NADH-ubiquinone oxidoreductase chain 5</fullName>
        <ecNumber evidence="8">7.1.1.2</ecNumber>
    </recommendedName>
</protein>
<evidence type="ECO:0000256" key="8">
    <source>
        <dbReference type="RuleBase" id="RU003404"/>
    </source>
</evidence>
<keyword evidence="8 11" id="KW-0496">Mitochondrion</keyword>
<keyword evidence="7 8" id="KW-0472">Membrane</keyword>
<dbReference type="PRINTS" id="PR01434">
    <property type="entry name" value="NADHDHGNASE5"/>
</dbReference>
<keyword evidence="4 8" id="KW-0812">Transmembrane</keyword>
<dbReference type="OrthoDB" id="2686308at2759"/>
<feature type="transmembrane region" description="Helical" evidence="8">
    <location>
        <begin position="177"/>
        <end position="197"/>
    </location>
</feature>
<evidence type="ECO:0000256" key="2">
    <source>
        <dbReference type="ARBA" id="ARBA00004141"/>
    </source>
</evidence>
<keyword evidence="5 8" id="KW-1133">Transmembrane helix</keyword>
<dbReference type="GO" id="GO:0016020">
    <property type="term" value="C:membrane"/>
    <property type="evidence" value="ECO:0007669"/>
    <property type="project" value="UniProtKB-SubCell"/>
</dbReference>
<dbReference type="NCBIfam" id="NF005141">
    <property type="entry name" value="PRK06590.1"/>
    <property type="match status" value="1"/>
</dbReference>
<dbReference type="PANTHER" id="PTHR42829">
    <property type="entry name" value="NADH-UBIQUINONE OXIDOREDUCTASE CHAIN 5"/>
    <property type="match status" value="1"/>
</dbReference>
<accession>A0A161HIF4</accession>
<keyword evidence="12" id="KW-1185">Reference proteome</keyword>
<feature type="transmembrane region" description="Helical" evidence="8">
    <location>
        <begin position="203"/>
        <end position="222"/>
    </location>
</feature>
<feature type="transmembrane region" description="Helical" evidence="8">
    <location>
        <begin position="411"/>
        <end position="434"/>
    </location>
</feature>
<dbReference type="InterPro" id="IPR003945">
    <property type="entry name" value="NU5C-like"/>
</dbReference>
<feature type="domain" description="NADH:quinone oxidoreductase/Mrp antiporter transmembrane" evidence="9">
    <location>
        <begin position="130"/>
        <end position="411"/>
    </location>
</feature>
<evidence type="ECO:0000256" key="4">
    <source>
        <dbReference type="ARBA" id="ARBA00022692"/>
    </source>
</evidence>
<feature type="transmembrane region" description="Helical" evidence="8">
    <location>
        <begin position="45"/>
        <end position="62"/>
    </location>
</feature>
<dbReference type="EC" id="7.1.1.2" evidence="8"/>
<feature type="transmembrane region" description="Helical" evidence="8">
    <location>
        <begin position="301"/>
        <end position="320"/>
    </location>
</feature>
<geneLocation type="mitochondrion" evidence="11"/>
<dbReference type="InterPro" id="IPR001516">
    <property type="entry name" value="Proton_antipo_N"/>
</dbReference>
<organism evidence="11 12">
    <name type="scientific">Sugiyamaella lignohabitans</name>
    <dbReference type="NCBI Taxonomy" id="796027"/>
    <lineage>
        <taxon>Eukaryota</taxon>
        <taxon>Fungi</taxon>
        <taxon>Dikarya</taxon>
        <taxon>Ascomycota</taxon>
        <taxon>Saccharomycotina</taxon>
        <taxon>Dipodascomycetes</taxon>
        <taxon>Dipodascales</taxon>
        <taxon>Trichomonascaceae</taxon>
        <taxon>Sugiyamaella</taxon>
    </lineage>
</organism>
<dbReference type="GO" id="GO:0015990">
    <property type="term" value="P:electron transport coupled proton transport"/>
    <property type="evidence" value="ECO:0007669"/>
    <property type="project" value="TreeGrafter"/>
</dbReference>
<dbReference type="RefSeq" id="YP_009305702.1">
    <property type="nucleotide sequence ID" value="NC_031346.1"/>
</dbReference>
<feature type="transmembrane region" description="Helical" evidence="8">
    <location>
        <begin position="363"/>
        <end position="391"/>
    </location>
</feature>
<keyword evidence="8" id="KW-0520">NAD</keyword>
<evidence type="ECO:0000313" key="12">
    <source>
        <dbReference type="Proteomes" id="UP000189580"/>
    </source>
</evidence>
<feature type="transmembrane region" description="Helical" evidence="8">
    <location>
        <begin position="509"/>
        <end position="528"/>
    </location>
</feature>
<dbReference type="KEGG" id="slb:AWJ20_5368"/>
<dbReference type="Pfam" id="PF00361">
    <property type="entry name" value="Proton_antipo_M"/>
    <property type="match status" value="1"/>
</dbReference>
<dbReference type="NCBIfam" id="TIGR01974">
    <property type="entry name" value="NDH_I_L"/>
    <property type="match status" value="1"/>
</dbReference>
<evidence type="ECO:0000256" key="3">
    <source>
        <dbReference type="ARBA" id="ARBA00022660"/>
    </source>
</evidence>
<dbReference type="InterPro" id="IPR001750">
    <property type="entry name" value="ND/Mrp_TM"/>
</dbReference>
<dbReference type="EMBL" id="CP014499">
    <property type="protein sequence ID" value="ANB10908.1"/>
    <property type="molecule type" value="Genomic_DNA"/>
</dbReference>
<feature type="transmembrane region" description="Helical" evidence="8">
    <location>
        <begin position="113"/>
        <end position="131"/>
    </location>
</feature>
<dbReference type="PANTHER" id="PTHR42829:SF2">
    <property type="entry name" value="NADH-UBIQUINONE OXIDOREDUCTASE CHAIN 5"/>
    <property type="match status" value="1"/>
</dbReference>
<keyword evidence="8" id="KW-0813">Transport</keyword>
<name>A0A161HIF4_9ASCO</name>
<dbReference type="Proteomes" id="UP000189580">
    <property type="component" value="Mitochondrion"/>
</dbReference>
<comment type="function">
    <text evidence="8">Core subunit of the mitochondrial membrane respiratory chain NADH dehydrogenase (Complex I) which catalyzes electron transfer from NADH through the respiratory chain, using ubiquinone as an electron acceptor. Essential for the catalytic activity and assembly of complex I.</text>
</comment>
<dbReference type="GO" id="GO:0003954">
    <property type="term" value="F:NADH dehydrogenase activity"/>
    <property type="evidence" value="ECO:0007669"/>
    <property type="project" value="TreeGrafter"/>
</dbReference>
<evidence type="ECO:0000259" key="9">
    <source>
        <dbReference type="Pfam" id="PF00361"/>
    </source>
</evidence>
<dbReference type="GO" id="GO:0042773">
    <property type="term" value="P:ATP synthesis coupled electron transport"/>
    <property type="evidence" value="ECO:0007669"/>
    <property type="project" value="InterPro"/>
</dbReference>
<sequence length="670" mass="76075">MVLLMLLLPLLGSLISGLLGRLLGYNSSKYMATLCMMMPCMYSWYLYYNVMVLNMMYSMNLFNWMSIDNIEIDWAFTIDELSMTLLVAVCTISSLVHLYATSYMSHDPHQQRFFSMLSLFTGFMMMLVTANNYLVMFVGWEMMGVSSYLLMSHWHTRLAAMKSGLSAFLMNKFGDTFMTMGLFLILMTFGSLNYSTIYSLSSYINTDMLTLIMLCLLIGAVAKSAQLGLHTWLLNSMEGPTPVSSLLHAACLVCAGIYLLMRSSYLLEYTPTVLLIILWLGGLTTLMAGIMAMVSNDLKKIMALSTMSQLGLMVLAMGLSSYQVSIYHLFTHAMFKALLFMSAGSIIHSVVYESQDIRTFGGLIHYLPVTYISILIASLSLMAIPGLSGFYSKDLIIESAYGVYSLSGFTLYWFAMTSATLTSIYSFRLLYLVFYNTPNANRYTYHIIHESDYKMLIPMIILAMFSMFIGYITRDIYLGFGSPFNSMFTHPSNLSIVDIELSLPTSYKLLPLILTMLSVSSVLFIYEYKYNWLPDIKNNYIYNLYLYANSKFMMDQIINNIILRSTLSISILSSQFIDKGILQIYGPNGLYNSLNYLSYNIIQLSSLNSYNIANNDSIFNQTNTTMRHYGIYLLTLLITISFIYYISIIIGYNIGYNLMLLLLLTLPFAL</sequence>
<feature type="transmembrane region" description="Helical" evidence="8">
    <location>
        <begin position="243"/>
        <end position="261"/>
    </location>
</feature>
<comment type="function">
    <text evidence="1">Core subunit of the mitochondrial membrane respiratory chain NADH dehydrogenase (Complex I) that is believed to belong to the minimal assembly required for catalysis. Complex I functions in the transfer of electrons from NADH to the respiratory chain. The immediate electron acceptor for the enzyme is believed to be ubiquinone.</text>
</comment>
<evidence type="ECO:0000259" key="10">
    <source>
        <dbReference type="Pfam" id="PF00662"/>
    </source>
</evidence>